<dbReference type="Proteomes" id="UP000221165">
    <property type="component" value="Unassembled WGS sequence"/>
</dbReference>
<comment type="caution">
    <text evidence="7">The sequence shown here is derived from an EMBL/GenBank/DDBJ whole genome shotgun (WGS) entry which is preliminary data.</text>
</comment>
<feature type="non-terminal residue" evidence="7">
    <location>
        <position position="51"/>
    </location>
</feature>
<evidence type="ECO:0000313" key="7">
    <source>
        <dbReference type="EMBL" id="PHJ18407.1"/>
    </source>
</evidence>
<evidence type="ECO:0000256" key="3">
    <source>
        <dbReference type="ARBA" id="ARBA00022679"/>
    </source>
</evidence>
<keyword evidence="6" id="KW-1133">Transmembrane helix</keyword>
<dbReference type="EMBL" id="MIGC01004169">
    <property type="protein sequence ID" value="PHJ18407.1"/>
    <property type="molecule type" value="Genomic_DNA"/>
</dbReference>
<dbReference type="GeneID" id="94431121"/>
<gene>
    <name evidence="7" type="ORF">CSUI_007766</name>
</gene>
<evidence type="ECO:0000256" key="2">
    <source>
        <dbReference type="ARBA" id="ARBA00022478"/>
    </source>
</evidence>
<evidence type="ECO:0000313" key="8">
    <source>
        <dbReference type="Proteomes" id="UP000221165"/>
    </source>
</evidence>
<name>A0A2C6KLI3_9APIC</name>
<dbReference type="GO" id="GO:0003899">
    <property type="term" value="F:DNA-directed RNA polymerase activity"/>
    <property type="evidence" value="ECO:0007669"/>
    <property type="project" value="UniProtKB-EC"/>
</dbReference>
<dbReference type="AlphaFoldDB" id="A0A2C6KLI3"/>
<dbReference type="VEuPathDB" id="ToxoDB:CSUI_007766"/>
<evidence type="ECO:0000256" key="1">
    <source>
        <dbReference type="ARBA" id="ARBA00012418"/>
    </source>
</evidence>
<organism evidence="7 8">
    <name type="scientific">Cystoisospora suis</name>
    <dbReference type="NCBI Taxonomy" id="483139"/>
    <lineage>
        <taxon>Eukaryota</taxon>
        <taxon>Sar</taxon>
        <taxon>Alveolata</taxon>
        <taxon>Apicomplexa</taxon>
        <taxon>Conoidasida</taxon>
        <taxon>Coccidia</taxon>
        <taxon>Eucoccidiorida</taxon>
        <taxon>Eimeriorina</taxon>
        <taxon>Sarcocystidae</taxon>
        <taxon>Cystoisospora</taxon>
    </lineage>
</organism>
<dbReference type="SUPFAM" id="SSF64484">
    <property type="entry name" value="beta and beta-prime subunits of DNA dependent RNA-polymerase"/>
    <property type="match status" value="1"/>
</dbReference>
<evidence type="ECO:0000256" key="4">
    <source>
        <dbReference type="ARBA" id="ARBA00022695"/>
    </source>
</evidence>
<keyword evidence="6" id="KW-0812">Transmembrane</keyword>
<protein>
    <recommendedName>
        <fullName evidence="1">DNA-directed RNA polymerase</fullName>
        <ecNumber evidence="1">2.7.7.6</ecNumber>
    </recommendedName>
</protein>
<keyword evidence="5" id="KW-0804">Transcription</keyword>
<dbReference type="Gene3D" id="1.10.274.100">
    <property type="entry name" value="RNA polymerase Rpb1, domain 3"/>
    <property type="match status" value="1"/>
</dbReference>
<keyword evidence="3" id="KW-0808">Transferase</keyword>
<dbReference type="RefSeq" id="XP_067920114.1">
    <property type="nucleotide sequence ID" value="XM_068067910.1"/>
</dbReference>
<keyword evidence="2 7" id="KW-0240">DNA-directed RNA polymerase</keyword>
<keyword evidence="8" id="KW-1185">Reference proteome</keyword>
<dbReference type="EC" id="2.7.7.6" evidence="1"/>
<feature type="non-terminal residue" evidence="7">
    <location>
        <position position="1"/>
    </location>
</feature>
<dbReference type="InterPro" id="IPR042102">
    <property type="entry name" value="RNA_pol_Rpb1_3_sf"/>
</dbReference>
<reference evidence="7 8" key="1">
    <citation type="journal article" date="2017" name="Int. J. Parasitol.">
        <title>The genome of the protozoan parasite Cystoisospora suis and a reverse vaccinology approach to identify vaccine candidates.</title>
        <authorList>
            <person name="Palmieri N."/>
            <person name="Shrestha A."/>
            <person name="Ruttkowski B."/>
            <person name="Beck T."/>
            <person name="Vogl C."/>
            <person name="Tomley F."/>
            <person name="Blake D.P."/>
            <person name="Joachim A."/>
        </authorList>
    </citation>
    <scope>NUCLEOTIDE SEQUENCE [LARGE SCALE GENOMIC DNA]</scope>
    <source>
        <strain evidence="7 8">Wien I</strain>
    </source>
</reference>
<evidence type="ECO:0000256" key="5">
    <source>
        <dbReference type="ARBA" id="ARBA00023163"/>
    </source>
</evidence>
<evidence type="ECO:0000256" key="6">
    <source>
        <dbReference type="SAM" id="Phobius"/>
    </source>
</evidence>
<keyword evidence="6" id="KW-0472">Membrane</keyword>
<accession>A0A2C6KLI3</accession>
<sequence length="51" mass="5329">FRQSELLQGVFDKAQFGPSAGGLLHSVYLLLGGSAAGLLLQCLASLFSSFL</sequence>
<feature type="transmembrane region" description="Helical" evidence="6">
    <location>
        <begin position="27"/>
        <end position="47"/>
    </location>
</feature>
<keyword evidence="4" id="KW-0548">Nucleotidyltransferase</keyword>
<proteinExistence type="predicted"/>
<dbReference type="GO" id="GO:0000428">
    <property type="term" value="C:DNA-directed RNA polymerase complex"/>
    <property type="evidence" value="ECO:0007669"/>
    <property type="project" value="UniProtKB-KW"/>
</dbReference>